<gene>
    <name evidence="3" type="ORF">QBC47DRAFT_97298</name>
</gene>
<organism evidence="3 4">
    <name type="scientific">Echria macrotheca</name>
    <dbReference type="NCBI Taxonomy" id="438768"/>
    <lineage>
        <taxon>Eukaryota</taxon>
        <taxon>Fungi</taxon>
        <taxon>Dikarya</taxon>
        <taxon>Ascomycota</taxon>
        <taxon>Pezizomycotina</taxon>
        <taxon>Sordariomycetes</taxon>
        <taxon>Sordariomycetidae</taxon>
        <taxon>Sordariales</taxon>
        <taxon>Schizotheciaceae</taxon>
        <taxon>Echria</taxon>
    </lineage>
</organism>
<proteinExistence type="predicted"/>
<feature type="compositionally biased region" description="Polar residues" evidence="1">
    <location>
        <begin position="1"/>
        <end position="11"/>
    </location>
</feature>
<keyword evidence="4" id="KW-1185">Reference proteome</keyword>
<feature type="region of interest" description="Disordered" evidence="1">
    <location>
        <begin position="37"/>
        <end position="79"/>
    </location>
</feature>
<evidence type="ECO:0000259" key="2">
    <source>
        <dbReference type="Pfam" id="PF25438"/>
    </source>
</evidence>
<sequence>MSSEADGSAQTLRIDGDPAPDIHTGLVLHSSVLSEAEFSPLSSTSIQNKAKERRTTIEKQEVAERANGPDEPQTLQKADTTAVTFPEKEGDRIGYQRAEKTGLGVASQIHCTECNMNPEGYGDEHELTRHINQVHSHQKFVTKWICRDPQVAGIQHTERPGKPLSDCKHCSFQKAYGAYYNAAAHLRRCHFKRKTEPEVVIRRSGGIGRHEEVGRGGGDWPLMSELRNWMEQIQVPVDDCSEDRRRLADMMNKLKFEDTVGRPTTQG</sequence>
<dbReference type="PANTHER" id="PTHR42031:SF1">
    <property type="entry name" value="KEY LIME PATHOGENICITY PROTEIN"/>
    <property type="match status" value="1"/>
</dbReference>
<accession>A0AAJ0BIN7</accession>
<name>A0AAJ0BIN7_9PEZI</name>
<dbReference type="Proteomes" id="UP001239445">
    <property type="component" value="Unassembled WGS sequence"/>
</dbReference>
<dbReference type="Pfam" id="PF25438">
    <property type="entry name" value="DUF7896"/>
    <property type="match status" value="1"/>
</dbReference>
<feature type="region of interest" description="Disordered" evidence="1">
    <location>
        <begin position="1"/>
        <end position="23"/>
    </location>
</feature>
<evidence type="ECO:0000313" key="4">
    <source>
        <dbReference type="Proteomes" id="UP001239445"/>
    </source>
</evidence>
<feature type="compositionally biased region" description="Basic and acidic residues" evidence="1">
    <location>
        <begin position="49"/>
        <end position="68"/>
    </location>
</feature>
<evidence type="ECO:0000256" key="1">
    <source>
        <dbReference type="SAM" id="MobiDB-lite"/>
    </source>
</evidence>
<dbReference type="AlphaFoldDB" id="A0AAJ0BIN7"/>
<dbReference type="PANTHER" id="PTHR42031">
    <property type="entry name" value="KEY LIME PATHOGENICITY PROTEIN"/>
    <property type="match status" value="1"/>
</dbReference>
<protein>
    <recommendedName>
        <fullName evidence="2">DUF7896 domain-containing protein</fullName>
    </recommendedName>
</protein>
<feature type="domain" description="DUF7896" evidence="2">
    <location>
        <begin position="141"/>
        <end position="232"/>
    </location>
</feature>
<dbReference type="InterPro" id="IPR057218">
    <property type="entry name" value="DUF7896"/>
</dbReference>
<comment type="caution">
    <text evidence="3">The sequence shown here is derived from an EMBL/GenBank/DDBJ whole genome shotgun (WGS) entry which is preliminary data.</text>
</comment>
<reference evidence="3" key="1">
    <citation type="submission" date="2023-06" db="EMBL/GenBank/DDBJ databases">
        <title>Genome-scale phylogeny and comparative genomics of the fungal order Sordariales.</title>
        <authorList>
            <consortium name="Lawrence Berkeley National Laboratory"/>
            <person name="Hensen N."/>
            <person name="Bonometti L."/>
            <person name="Westerberg I."/>
            <person name="Brannstrom I.O."/>
            <person name="Guillou S."/>
            <person name="Cros-Aarteil S."/>
            <person name="Calhoun S."/>
            <person name="Haridas S."/>
            <person name="Kuo A."/>
            <person name="Mondo S."/>
            <person name="Pangilinan J."/>
            <person name="Riley R."/>
            <person name="Labutti K."/>
            <person name="Andreopoulos B."/>
            <person name="Lipzen A."/>
            <person name="Chen C."/>
            <person name="Yanf M."/>
            <person name="Daum C."/>
            <person name="Ng V."/>
            <person name="Clum A."/>
            <person name="Steindorff A."/>
            <person name="Ohm R."/>
            <person name="Martin F."/>
            <person name="Silar P."/>
            <person name="Natvig D."/>
            <person name="Lalanne C."/>
            <person name="Gautier V."/>
            <person name="Ament-Velasquez S.L."/>
            <person name="Kruys A."/>
            <person name="Hutchinson M.I."/>
            <person name="Powell A.J."/>
            <person name="Barry K."/>
            <person name="Miller A.N."/>
            <person name="Grigoriev I.V."/>
            <person name="Debuchy R."/>
            <person name="Gladieux P."/>
            <person name="Thoren M.H."/>
            <person name="Johannesson H."/>
        </authorList>
    </citation>
    <scope>NUCLEOTIDE SEQUENCE</scope>
    <source>
        <strain evidence="3">PSN4</strain>
    </source>
</reference>
<dbReference type="EMBL" id="MU839828">
    <property type="protein sequence ID" value="KAK1758990.1"/>
    <property type="molecule type" value="Genomic_DNA"/>
</dbReference>
<evidence type="ECO:0000313" key="3">
    <source>
        <dbReference type="EMBL" id="KAK1758990.1"/>
    </source>
</evidence>